<reference evidence="2" key="1">
    <citation type="submission" date="2022-10" db="EMBL/GenBank/DDBJ databases">
        <title>The complete genomes of actinobacterial strains from the NBC collection.</title>
        <authorList>
            <person name="Joergensen T.S."/>
            <person name="Alvarez Arevalo M."/>
            <person name="Sterndorff E.B."/>
            <person name="Faurdal D."/>
            <person name="Vuksanovic O."/>
            <person name="Mourched A.-S."/>
            <person name="Charusanti P."/>
            <person name="Shaw S."/>
            <person name="Blin K."/>
            <person name="Weber T."/>
        </authorList>
    </citation>
    <scope>NUCLEOTIDE SEQUENCE</scope>
    <source>
        <strain evidence="2">NBC_00668</strain>
        <plasmid evidence="2">unnamed1</plasmid>
    </source>
</reference>
<dbReference type="EMBL" id="CP109020">
    <property type="protein sequence ID" value="WUT87901.1"/>
    <property type="molecule type" value="Genomic_DNA"/>
</dbReference>
<keyword evidence="3" id="KW-1185">Reference proteome</keyword>
<evidence type="ECO:0008006" key="4">
    <source>
        <dbReference type="Google" id="ProtNLM"/>
    </source>
</evidence>
<keyword evidence="2" id="KW-0614">Plasmid</keyword>
<protein>
    <recommendedName>
        <fullName evidence="4">Secreted protein</fullName>
    </recommendedName>
</protein>
<accession>A0ABZ1XWF6</accession>
<feature type="chain" id="PRO_5045348879" description="Secreted protein" evidence="1">
    <location>
        <begin position="29"/>
        <end position="193"/>
    </location>
</feature>
<evidence type="ECO:0000313" key="2">
    <source>
        <dbReference type="EMBL" id="WUT87901.1"/>
    </source>
</evidence>
<geneLocation type="plasmid" evidence="2 3">
    <name>unnamed1</name>
</geneLocation>
<proteinExistence type="predicted"/>
<evidence type="ECO:0000256" key="1">
    <source>
        <dbReference type="SAM" id="SignalP"/>
    </source>
</evidence>
<gene>
    <name evidence="2" type="ORF">OG515_37170</name>
</gene>
<name>A0ABZ1XWF6_9ACTN</name>
<dbReference type="RefSeq" id="WP_329404886.1">
    <property type="nucleotide sequence ID" value="NZ_CP109020.1"/>
</dbReference>
<keyword evidence="1" id="KW-0732">Signal</keyword>
<evidence type="ECO:0000313" key="3">
    <source>
        <dbReference type="Proteomes" id="UP001432060"/>
    </source>
</evidence>
<dbReference type="Proteomes" id="UP001432060">
    <property type="component" value="Plasmid unnamed1"/>
</dbReference>
<sequence length="193" mass="20100">MHMIRKAVVGGAAVACLTALFLPGTASATGDHSSDAGIPADTQILSNDEYVAQFGVQRALAEGVPLPTDAAGAPVSPPDPSIPSYRVNWSALDWDGYDIPTRQGNNDFGAHHAATKHNMRSKKAINAPYNGKADRVRGTRAEYDGVVTSGGSVKMTITSIAERGEKGPGGVTTPDGRPIGTVTGFCRGQTLWP</sequence>
<feature type="signal peptide" evidence="1">
    <location>
        <begin position="1"/>
        <end position="28"/>
    </location>
</feature>
<organism evidence="2 3">
    <name type="scientific">Streptomyces melanogenes</name>
    <dbReference type="NCBI Taxonomy" id="67326"/>
    <lineage>
        <taxon>Bacteria</taxon>
        <taxon>Bacillati</taxon>
        <taxon>Actinomycetota</taxon>
        <taxon>Actinomycetes</taxon>
        <taxon>Kitasatosporales</taxon>
        <taxon>Streptomycetaceae</taxon>
        <taxon>Streptomyces</taxon>
    </lineage>
</organism>